<dbReference type="SMART" id="SM00823">
    <property type="entry name" value="PKS_PP"/>
    <property type="match status" value="1"/>
</dbReference>
<keyword evidence="2" id="KW-0597">Phosphoprotein</keyword>
<dbReference type="SUPFAM" id="SSF47336">
    <property type="entry name" value="ACP-like"/>
    <property type="match status" value="1"/>
</dbReference>
<keyword evidence="1" id="KW-0596">Phosphopantetheine</keyword>
<dbReference type="AlphaFoldDB" id="A0A1H3SD16"/>
<dbReference type="Gene3D" id="1.10.1200.10">
    <property type="entry name" value="ACP-like"/>
    <property type="match status" value="1"/>
</dbReference>
<evidence type="ECO:0000256" key="1">
    <source>
        <dbReference type="ARBA" id="ARBA00022450"/>
    </source>
</evidence>
<protein>
    <submittedName>
        <fullName evidence="4">Acyl carrier protein</fullName>
    </submittedName>
</protein>
<evidence type="ECO:0000313" key="4">
    <source>
        <dbReference type="EMBL" id="SDZ35560.1"/>
    </source>
</evidence>
<evidence type="ECO:0000256" key="2">
    <source>
        <dbReference type="ARBA" id="ARBA00022553"/>
    </source>
</evidence>
<organism evidence="4 5">
    <name type="scientific">Amycolatopsis xylanica</name>
    <dbReference type="NCBI Taxonomy" id="589385"/>
    <lineage>
        <taxon>Bacteria</taxon>
        <taxon>Bacillati</taxon>
        <taxon>Actinomycetota</taxon>
        <taxon>Actinomycetes</taxon>
        <taxon>Pseudonocardiales</taxon>
        <taxon>Pseudonocardiaceae</taxon>
        <taxon>Amycolatopsis</taxon>
    </lineage>
</organism>
<name>A0A1H3SD16_9PSEU</name>
<dbReference type="Proteomes" id="UP000199515">
    <property type="component" value="Unassembled WGS sequence"/>
</dbReference>
<dbReference type="EMBL" id="FNON01000013">
    <property type="protein sequence ID" value="SDZ35560.1"/>
    <property type="molecule type" value="Genomic_DNA"/>
</dbReference>
<gene>
    <name evidence="4" type="ORF">SAMN05421504_113113</name>
</gene>
<dbReference type="InterPro" id="IPR006162">
    <property type="entry name" value="Ppantetheine_attach_site"/>
</dbReference>
<proteinExistence type="predicted"/>
<keyword evidence="5" id="KW-1185">Reference proteome</keyword>
<dbReference type="InterPro" id="IPR036736">
    <property type="entry name" value="ACP-like_sf"/>
</dbReference>
<dbReference type="STRING" id="589385.SAMN05421504_113113"/>
<dbReference type="Pfam" id="PF00550">
    <property type="entry name" value="PP-binding"/>
    <property type="match status" value="1"/>
</dbReference>
<dbReference type="InterPro" id="IPR020806">
    <property type="entry name" value="PKS_PP-bd"/>
</dbReference>
<accession>A0A1H3SD16</accession>
<evidence type="ECO:0000313" key="5">
    <source>
        <dbReference type="Proteomes" id="UP000199515"/>
    </source>
</evidence>
<sequence>MVDEDAVTAAIRKVCGIAPDAQLPPNAPLWEMGMDSMRVVELVVLLETELDITLPDEYLVGDTFATVKSTLDVVGRFAN</sequence>
<dbReference type="InterPro" id="IPR009081">
    <property type="entry name" value="PP-bd_ACP"/>
</dbReference>
<feature type="domain" description="Carrier" evidence="3">
    <location>
        <begin position="1"/>
        <end position="78"/>
    </location>
</feature>
<dbReference type="PROSITE" id="PS00012">
    <property type="entry name" value="PHOSPHOPANTETHEINE"/>
    <property type="match status" value="1"/>
</dbReference>
<dbReference type="PROSITE" id="PS50075">
    <property type="entry name" value="CARRIER"/>
    <property type="match status" value="1"/>
</dbReference>
<evidence type="ECO:0000259" key="3">
    <source>
        <dbReference type="PROSITE" id="PS50075"/>
    </source>
</evidence>
<dbReference type="GO" id="GO:0031177">
    <property type="term" value="F:phosphopantetheine binding"/>
    <property type="evidence" value="ECO:0007669"/>
    <property type="project" value="InterPro"/>
</dbReference>
<reference evidence="4 5" key="1">
    <citation type="submission" date="2016-10" db="EMBL/GenBank/DDBJ databases">
        <authorList>
            <person name="de Groot N.N."/>
        </authorList>
    </citation>
    <scope>NUCLEOTIDE SEQUENCE [LARGE SCALE GENOMIC DNA]</scope>
    <source>
        <strain evidence="4 5">CPCC 202699</strain>
    </source>
</reference>